<reference evidence="2 3" key="1">
    <citation type="submission" date="2019-05" db="EMBL/GenBank/DDBJ databases">
        <title>Emergence of the Ug99 lineage of the wheat stem rust pathogen through somatic hybridization.</title>
        <authorList>
            <person name="Li F."/>
            <person name="Upadhyaya N.M."/>
            <person name="Sperschneider J."/>
            <person name="Matny O."/>
            <person name="Nguyen-Phuc H."/>
            <person name="Mago R."/>
            <person name="Raley C."/>
            <person name="Miller M.E."/>
            <person name="Silverstein K.A.T."/>
            <person name="Henningsen E."/>
            <person name="Hirsch C.D."/>
            <person name="Visser B."/>
            <person name="Pretorius Z.A."/>
            <person name="Steffenson B.J."/>
            <person name="Schwessinger B."/>
            <person name="Dodds P.N."/>
            <person name="Figueroa M."/>
        </authorList>
    </citation>
    <scope>NUCLEOTIDE SEQUENCE [LARGE SCALE GENOMIC DNA]</scope>
    <source>
        <strain evidence="2 3">Ug99</strain>
    </source>
</reference>
<accession>A0A5B0NRL9</accession>
<dbReference type="InterPro" id="IPR012337">
    <property type="entry name" value="RNaseH-like_sf"/>
</dbReference>
<evidence type="ECO:0000313" key="2">
    <source>
        <dbReference type="EMBL" id="KAA1091885.1"/>
    </source>
</evidence>
<feature type="compositionally biased region" description="Acidic residues" evidence="1">
    <location>
        <begin position="148"/>
        <end position="157"/>
    </location>
</feature>
<organism evidence="2 3">
    <name type="scientific">Puccinia graminis f. sp. tritici</name>
    <dbReference type="NCBI Taxonomy" id="56615"/>
    <lineage>
        <taxon>Eukaryota</taxon>
        <taxon>Fungi</taxon>
        <taxon>Dikarya</taxon>
        <taxon>Basidiomycota</taxon>
        <taxon>Pucciniomycotina</taxon>
        <taxon>Pucciniomycetes</taxon>
        <taxon>Pucciniales</taxon>
        <taxon>Pucciniaceae</taxon>
        <taxon>Puccinia</taxon>
    </lineage>
</organism>
<dbReference type="Proteomes" id="UP000325313">
    <property type="component" value="Unassembled WGS sequence"/>
</dbReference>
<feature type="compositionally biased region" description="Basic and acidic residues" evidence="1">
    <location>
        <begin position="134"/>
        <end position="147"/>
    </location>
</feature>
<dbReference type="AlphaFoldDB" id="A0A5B0NRL9"/>
<feature type="compositionally biased region" description="Acidic residues" evidence="1">
    <location>
        <begin position="112"/>
        <end position="125"/>
    </location>
</feature>
<evidence type="ECO:0000313" key="3">
    <source>
        <dbReference type="Proteomes" id="UP000325313"/>
    </source>
</evidence>
<dbReference type="EMBL" id="VDEP01000381">
    <property type="protein sequence ID" value="KAA1091885.1"/>
    <property type="molecule type" value="Genomic_DNA"/>
</dbReference>
<dbReference type="SUPFAM" id="SSF53098">
    <property type="entry name" value="Ribonuclease H-like"/>
    <property type="match status" value="1"/>
</dbReference>
<dbReference type="GO" id="GO:0005634">
    <property type="term" value="C:nucleus"/>
    <property type="evidence" value="ECO:0007669"/>
    <property type="project" value="TreeGrafter"/>
</dbReference>
<gene>
    <name evidence="2" type="ORF">PGTUg99_016031</name>
</gene>
<protein>
    <submittedName>
        <fullName evidence="2">Uncharacterized protein</fullName>
    </submittedName>
</protein>
<dbReference type="GO" id="GO:0006357">
    <property type="term" value="P:regulation of transcription by RNA polymerase II"/>
    <property type="evidence" value="ECO:0007669"/>
    <property type="project" value="TreeGrafter"/>
</dbReference>
<feature type="region of interest" description="Disordered" evidence="1">
    <location>
        <begin position="95"/>
        <end position="181"/>
    </location>
</feature>
<proteinExistence type="predicted"/>
<dbReference type="PANTHER" id="PTHR46169">
    <property type="entry name" value="DNA REPLICATION-RELATED ELEMENT FACTOR, ISOFORM A"/>
    <property type="match status" value="1"/>
</dbReference>
<name>A0A5B0NRL9_PUCGR</name>
<comment type="caution">
    <text evidence="2">The sequence shown here is derived from an EMBL/GenBank/DDBJ whole genome shotgun (WGS) entry which is preliminary data.</text>
</comment>
<dbReference type="InterPro" id="IPR052717">
    <property type="entry name" value="Vacuolar_transposase_reg"/>
</dbReference>
<dbReference type="PANTHER" id="PTHR46169:SF15">
    <property type="entry name" value="INNER CENTROMERE PROTEIN A-LIKE ISOFORM X1-RELATED"/>
    <property type="match status" value="1"/>
</dbReference>
<sequence length="250" mass="27734">MLYSAIQDNYRTVLKQHQGALYLGFDAWQSPNGFDILGIVIYQLADDNPSNFKLEAMPLDFISLTQCHTGEYLAEIVGQVVEKFGTADKSILRPFGAHKKKPTPQGQGTDDGGLDSGEDCSEDDHTEGQIRLLARGDKTSPEEHEYSSDGESEVEPAQEDHGTLSDTDIDNASVEGDKDRYTSTSCKETLAKFRAIAKKLRYSPNSKAEFVETCRDKECATPHMVEQDVRTQWNSTAAQLRSVIRCEAAM</sequence>
<evidence type="ECO:0000256" key="1">
    <source>
        <dbReference type="SAM" id="MobiDB-lite"/>
    </source>
</evidence>